<evidence type="ECO:0000256" key="10">
    <source>
        <dbReference type="ARBA" id="ARBA00023237"/>
    </source>
</evidence>
<gene>
    <name evidence="15" type="ordered locus">Pedsa_0704</name>
</gene>
<name>F0S8J6_PSESL</name>
<dbReference type="RefSeq" id="WP_013631781.1">
    <property type="nucleotide sequence ID" value="NC_015177.1"/>
</dbReference>
<protein>
    <submittedName>
        <fullName evidence="15">TonB-dependent receptor</fullName>
    </submittedName>
</protein>
<evidence type="ECO:0000256" key="6">
    <source>
        <dbReference type="ARBA" id="ARBA00023004"/>
    </source>
</evidence>
<dbReference type="GO" id="GO:0030246">
    <property type="term" value="F:carbohydrate binding"/>
    <property type="evidence" value="ECO:0007669"/>
    <property type="project" value="InterPro"/>
</dbReference>
<dbReference type="PANTHER" id="PTHR32552">
    <property type="entry name" value="FERRICHROME IRON RECEPTOR-RELATED"/>
    <property type="match status" value="1"/>
</dbReference>
<evidence type="ECO:0000256" key="12">
    <source>
        <dbReference type="RuleBase" id="RU003357"/>
    </source>
</evidence>
<comment type="subcellular location">
    <subcellularLocation>
        <location evidence="1 11">Cell outer membrane</location>
        <topology evidence="1 11">Multi-pass membrane protein</topology>
    </subcellularLocation>
</comment>
<dbReference type="InterPro" id="IPR036942">
    <property type="entry name" value="Beta-barrel_TonB_sf"/>
</dbReference>
<dbReference type="PROSITE" id="PS52016">
    <property type="entry name" value="TONB_DEPENDENT_REC_3"/>
    <property type="match status" value="1"/>
</dbReference>
<keyword evidence="8 12" id="KW-0798">TonB box</keyword>
<dbReference type="InterPro" id="IPR000531">
    <property type="entry name" value="Beta-barrel_TonB"/>
</dbReference>
<dbReference type="KEGG" id="psn:Pedsa_0704"/>
<keyword evidence="10 11" id="KW-0998">Cell outer membrane</keyword>
<organism evidence="15 16">
    <name type="scientific">Pseudopedobacter saltans (strain ATCC 51119 / DSM 12145 / JCM 21818 / CCUG 39354 / LMG 10337 / NBRC 100064 / NCIMB 13643)</name>
    <name type="common">Pedobacter saltans</name>
    <dbReference type="NCBI Taxonomy" id="762903"/>
    <lineage>
        <taxon>Bacteria</taxon>
        <taxon>Pseudomonadati</taxon>
        <taxon>Bacteroidota</taxon>
        <taxon>Sphingobacteriia</taxon>
        <taxon>Sphingobacteriales</taxon>
        <taxon>Sphingobacteriaceae</taxon>
        <taxon>Pseudopedobacter</taxon>
    </lineage>
</organism>
<dbReference type="AlphaFoldDB" id="F0S8J6"/>
<keyword evidence="16" id="KW-1185">Reference proteome</keyword>
<feature type="domain" description="TonB-dependent receptor plug" evidence="14">
    <location>
        <begin position="120"/>
        <end position="222"/>
    </location>
</feature>
<dbReference type="OrthoDB" id="9775095at2"/>
<evidence type="ECO:0000256" key="4">
    <source>
        <dbReference type="ARBA" id="ARBA00022496"/>
    </source>
</evidence>
<dbReference type="EMBL" id="CP002545">
    <property type="protein sequence ID" value="ADY51280.1"/>
    <property type="molecule type" value="Genomic_DNA"/>
</dbReference>
<dbReference type="PANTHER" id="PTHR32552:SF81">
    <property type="entry name" value="TONB-DEPENDENT OUTER MEMBRANE RECEPTOR"/>
    <property type="match status" value="1"/>
</dbReference>
<dbReference type="InterPro" id="IPR012910">
    <property type="entry name" value="Plug_dom"/>
</dbReference>
<dbReference type="STRING" id="762903.Pedsa_0704"/>
<evidence type="ECO:0000256" key="2">
    <source>
        <dbReference type="ARBA" id="ARBA00022448"/>
    </source>
</evidence>
<dbReference type="InterPro" id="IPR039426">
    <property type="entry name" value="TonB-dep_rcpt-like"/>
</dbReference>
<dbReference type="InterPro" id="IPR013784">
    <property type="entry name" value="Carb-bd-like_fold"/>
</dbReference>
<evidence type="ECO:0000313" key="15">
    <source>
        <dbReference type="EMBL" id="ADY51280.1"/>
    </source>
</evidence>
<evidence type="ECO:0000256" key="11">
    <source>
        <dbReference type="PROSITE-ProRule" id="PRU01360"/>
    </source>
</evidence>
<dbReference type="Gene3D" id="2.40.170.20">
    <property type="entry name" value="TonB-dependent receptor, beta-barrel domain"/>
    <property type="match status" value="1"/>
</dbReference>
<dbReference type="Pfam" id="PF07715">
    <property type="entry name" value="Plug"/>
    <property type="match status" value="1"/>
</dbReference>
<keyword evidence="7" id="KW-0406">Ion transport</keyword>
<keyword evidence="6" id="KW-0408">Iron</keyword>
<keyword evidence="2 11" id="KW-0813">Transport</keyword>
<dbReference type="HOGENOM" id="CLU_008287_15_2_10"/>
<reference evidence="15 16" key="1">
    <citation type="journal article" date="2011" name="Stand. Genomic Sci.">
        <title>Complete genome sequence of the gliding, heparinolytic Pedobacter saltans type strain (113).</title>
        <authorList>
            <person name="Liolios K."/>
            <person name="Sikorski J."/>
            <person name="Lu M."/>
            <person name="Nolan M."/>
            <person name="Lapidus A."/>
            <person name="Lucas S."/>
            <person name="Hammon N."/>
            <person name="Deshpande S."/>
            <person name="Cheng J.F."/>
            <person name="Tapia R."/>
            <person name="Han C."/>
            <person name="Goodwin L."/>
            <person name="Pitluck S."/>
            <person name="Huntemann M."/>
            <person name="Ivanova N."/>
            <person name="Pagani I."/>
            <person name="Mavromatis K."/>
            <person name="Ovchinikova G."/>
            <person name="Pati A."/>
            <person name="Chen A."/>
            <person name="Palaniappan K."/>
            <person name="Land M."/>
            <person name="Hauser L."/>
            <person name="Brambilla E.M."/>
            <person name="Kotsyurbenko O."/>
            <person name="Rohde M."/>
            <person name="Tindall B.J."/>
            <person name="Abt B."/>
            <person name="Goker M."/>
            <person name="Detter J.C."/>
            <person name="Woyke T."/>
            <person name="Bristow J."/>
            <person name="Eisen J.A."/>
            <person name="Markowitz V."/>
            <person name="Hugenholtz P."/>
            <person name="Klenk H.P."/>
            <person name="Kyrpides N.C."/>
        </authorList>
    </citation>
    <scope>NUCLEOTIDE SEQUENCE [LARGE SCALE GENOMIC DNA]</scope>
    <source>
        <strain evidence="16">ATCC 51119 / DSM 12145 / JCM 21818 / LMG 10337 / NBRC 100064 / NCIMB 13643</strain>
    </source>
</reference>
<proteinExistence type="inferred from homology"/>
<evidence type="ECO:0000256" key="5">
    <source>
        <dbReference type="ARBA" id="ARBA00022692"/>
    </source>
</evidence>
<evidence type="ECO:0000313" key="16">
    <source>
        <dbReference type="Proteomes" id="UP000000310"/>
    </source>
</evidence>
<keyword evidence="4" id="KW-0410">Iron transport</keyword>
<sequence length="787" mass="89095">MRYKYIILIILLFISRYVKSQNLAVLEGIVSYNNSIIEKASISLINTSYYTVSESSGQFKISNIRPGKYFLRVQTDGLSDFLEEISLNAGTNYKEINLQNVINHLSEVIVTAEKRETNMQMTPSSISALDSKDVRNARIWDIKDLTAIVPNLYAANPGDLRNVVSIRGVTTTSYEPAVATYIDGVSQFSLDSYISQLNDIERIEVLRGPQSTLYGRNATGGVINIITKQPDNQTKGFAELNFGNFGLQRYAVGVRTPIVADKLYFGATGIFTRKDGFFFNEFTNSAYDDMKLSQGNYFLKYRTNKRLSFLINVKHQLQLNKGTFPLVMDKEEAFEKPFRLDQNRSSRMRDRTFNISLTAKYQHEHYVLNSQSSYQENYRFYEDPIDADFSSYDIIAIVNDFGKKWNRNKVLMHELRLSSPLYSTAKLKWNTGIYGFLLSSPLKQGTYYGSDAGMYGSPVTNFTDININSLNGYGFAGFGQIDYQLSSSLSLIAGLRYDYEHKQQQIGGMVIPEGGKQLVTRTDTSASANYGNYSPKIALNYSLSENHNFYGVYSRGFRAGGISEYSSDPSQAPLISYDSEYSNNFEIGTKNMLVGRKLKLNAALFYTQITNGQIPVLVMPEALTLIRNAAKMASKGFEFELSTIPVKGIELAYNFGYTDAHYEDLVSPDNDHGENKDLSGKKQVFTPETTSFLSLQYTYYNLSSNSKFFARLEYRHIGKQYFDLSNTIYQNDYGLLNSRLGFQYKRAEIALWGANIMDKKYISYAYDFGAIHLGNPKTYGLSLSIKI</sequence>
<keyword evidence="15" id="KW-0675">Receptor</keyword>
<dbReference type="SUPFAM" id="SSF49452">
    <property type="entry name" value="Starch-binding domain-like"/>
    <property type="match status" value="1"/>
</dbReference>
<evidence type="ECO:0000256" key="8">
    <source>
        <dbReference type="ARBA" id="ARBA00023077"/>
    </source>
</evidence>
<dbReference type="eggNOG" id="COG4771">
    <property type="taxonomic scope" value="Bacteria"/>
</dbReference>
<keyword evidence="3 11" id="KW-1134">Transmembrane beta strand</keyword>
<evidence type="ECO:0000256" key="7">
    <source>
        <dbReference type="ARBA" id="ARBA00023065"/>
    </source>
</evidence>
<evidence type="ECO:0000256" key="9">
    <source>
        <dbReference type="ARBA" id="ARBA00023136"/>
    </source>
</evidence>
<keyword evidence="5 11" id="KW-0812">Transmembrane</keyword>
<evidence type="ECO:0000256" key="3">
    <source>
        <dbReference type="ARBA" id="ARBA00022452"/>
    </source>
</evidence>
<accession>F0S8J6</accession>
<comment type="similarity">
    <text evidence="11 12">Belongs to the TonB-dependent receptor family.</text>
</comment>
<evidence type="ECO:0000256" key="1">
    <source>
        <dbReference type="ARBA" id="ARBA00004571"/>
    </source>
</evidence>
<feature type="domain" description="TonB-dependent receptor-like beta-barrel" evidence="13">
    <location>
        <begin position="288"/>
        <end position="755"/>
    </location>
</feature>
<dbReference type="SUPFAM" id="SSF56935">
    <property type="entry name" value="Porins"/>
    <property type="match status" value="1"/>
</dbReference>
<dbReference type="Proteomes" id="UP000000310">
    <property type="component" value="Chromosome"/>
</dbReference>
<evidence type="ECO:0000259" key="14">
    <source>
        <dbReference type="Pfam" id="PF07715"/>
    </source>
</evidence>
<keyword evidence="9 11" id="KW-0472">Membrane</keyword>
<reference evidence="16" key="2">
    <citation type="submission" date="2011-02" db="EMBL/GenBank/DDBJ databases">
        <title>The complete genome of Pedobacter saltans DSM 12145.</title>
        <authorList>
            <consortium name="US DOE Joint Genome Institute (JGI-PGF)"/>
            <person name="Lucas S."/>
            <person name="Copeland A."/>
            <person name="Lapidus A."/>
            <person name="Bruce D."/>
            <person name="Goodwin L."/>
            <person name="Pitluck S."/>
            <person name="Kyrpides N."/>
            <person name="Mavromatis K."/>
            <person name="Pagani I."/>
            <person name="Ivanova N."/>
            <person name="Ovchinnikova G."/>
            <person name="Lu M."/>
            <person name="Detter J.C."/>
            <person name="Han C."/>
            <person name="Land M."/>
            <person name="Hauser L."/>
            <person name="Markowitz V."/>
            <person name="Cheng J.-F."/>
            <person name="Hugenholtz P."/>
            <person name="Woyke T."/>
            <person name="Wu D."/>
            <person name="Tindall B."/>
            <person name="Pomrenke H.G."/>
            <person name="Brambilla E."/>
            <person name="Klenk H.-P."/>
            <person name="Eisen J.A."/>
        </authorList>
    </citation>
    <scope>NUCLEOTIDE SEQUENCE [LARGE SCALE GENOMIC DNA]</scope>
    <source>
        <strain evidence="16">ATCC 51119 / DSM 12145 / JCM 21818 / LMG 10337 / NBRC 100064 / NCIMB 13643</strain>
    </source>
</reference>
<dbReference type="Gene3D" id="2.60.40.1120">
    <property type="entry name" value="Carboxypeptidase-like, regulatory domain"/>
    <property type="match status" value="1"/>
</dbReference>
<dbReference type="Pfam" id="PF00593">
    <property type="entry name" value="TonB_dep_Rec_b-barrel"/>
    <property type="match status" value="1"/>
</dbReference>
<dbReference type="GO" id="GO:0009279">
    <property type="term" value="C:cell outer membrane"/>
    <property type="evidence" value="ECO:0007669"/>
    <property type="project" value="UniProtKB-SubCell"/>
</dbReference>
<dbReference type="GO" id="GO:0006826">
    <property type="term" value="P:iron ion transport"/>
    <property type="evidence" value="ECO:0007669"/>
    <property type="project" value="UniProtKB-KW"/>
</dbReference>
<evidence type="ECO:0000259" key="13">
    <source>
        <dbReference type="Pfam" id="PF00593"/>
    </source>
</evidence>